<evidence type="ECO:0000313" key="9">
    <source>
        <dbReference type="EMBL" id="KAF1015539.1"/>
    </source>
</evidence>
<dbReference type="GO" id="GO:0016787">
    <property type="term" value="F:hydrolase activity"/>
    <property type="evidence" value="ECO:0007669"/>
    <property type="project" value="UniProtKB-KW"/>
</dbReference>
<evidence type="ECO:0000313" key="10">
    <source>
        <dbReference type="Proteomes" id="UP000487117"/>
    </source>
</evidence>
<evidence type="ECO:0000256" key="6">
    <source>
        <dbReference type="ARBA" id="ARBA00022842"/>
    </source>
</evidence>
<proteinExistence type="inferred from homology"/>
<dbReference type="InterPro" id="IPR029060">
    <property type="entry name" value="PIN-like_dom_sf"/>
</dbReference>
<dbReference type="InterPro" id="IPR002716">
    <property type="entry name" value="PIN_dom"/>
</dbReference>
<dbReference type="InterPro" id="IPR050556">
    <property type="entry name" value="Type_II_TA_system_RNase"/>
</dbReference>
<dbReference type="PANTHER" id="PTHR33653:SF1">
    <property type="entry name" value="RIBONUCLEASE VAPC2"/>
    <property type="match status" value="1"/>
</dbReference>
<gene>
    <name evidence="9" type="primary">fitB</name>
    <name evidence="9" type="ORF">GAK31_01013</name>
</gene>
<dbReference type="Pfam" id="PF01850">
    <property type="entry name" value="PIN"/>
    <property type="match status" value="1"/>
</dbReference>
<evidence type="ECO:0000256" key="5">
    <source>
        <dbReference type="ARBA" id="ARBA00022801"/>
    </source>
</evidence>
<keyword evidence="6" id="KW-0460">Magnesium</keyword>
<dbReference type="GO" id="GO:0004518">
    <property type="term" value="F:nuclease activity"/>
    <property type="evidence" value="ECO:0007669"/>
    <property type="project" value="UniProtKB-KW"/>
</dbReference>
<evidence type="ECO:0000256" key="2">
    <source>
        <dbReference type="ARBA" id="ARBA00022649"/>
    </source>
</evidence>
<evidence type="ECO:0000256" key="3">
    <source>
        <dbReference type="ARBA" id="ARBA00022722"/>
    </source>
</evidence>
<evidence type="ECO:0000256" key="7">
    <source>
        <dbReference type="ARBA" id="ARBA00038093"/>
    </source>
</evidence>
<dbReference type="Proteomes" id="UP000487117">
    <property type="component" value="Unassembled WGS sequence"/>
</dbReference>
<organism evidence="9 10">
    <name type="scientific">Stenotrophomonas maltophilia</name>
    <name type="common">Pseudomonas maltophilia</name>
    <name type="synonym">Xanthomonas maltophilia</name>
    <dbReference type="NCBI Taxonomy" id="40324"/>
    <lineage>
        <taxon>Bacteria</taxon>
        <taxon>Pseudomonadati</taxon>
        <taxon>Pseudomonadota</taxon>
        <taxon>Gammaproteobacteria</taxon>
        <taxon>Lysobacterales</taxon>
        <taxon>Lysobacteraceae</taxon>
        <taxon>Stenotrophomonas</taxon>
        <taxon>Stenotrophomonas maltophilia group</taxon>
    </lineage>
</organism>
<keyword evidence="4" id="KW-0479">Metal-binding</keyword>
<comment type="cofactor">
    <cofactor evidence="1">
        <name>Mg(2+)</name>
        <dbReference type="ChEBI" id="CHEBI:18420"/>
    </cofactor>
</comment>
<dbReference type="AlphaFoldDB" id="A0A7V8JLV6"/>
<accession>A0A7V8JLV6</accession>
<evidence type="ECO:0000256" key="4">
    <source>
        <dbReference type="ARBA" id="ARBA00022723"/>
    </source>
</evidence>
<keyword evidence="3" id="KW-0540">Nuclease</keyword>
<comment type="caution">
    <text evidence="9">The sequence shown here is derived from an EMBL/GenBank/DDBJ whole genome shotgun (WGS) entry which is preliminary data.</text>
</comment>
<keyword evidence="2" id="KW-1277">Toxin-antitoxin system</keyword>
<dbReference type="Gene3D" id="3.40.50.1010">
    <property type="entry name" value="5'-nuclease"/>
    <property type="match status" value="1"/>
</dbReference>
<evidence type="ECO:0000259" key="8">
    <source>
        <dbReference type="Pfam" id="PF01850"/>
    </source>
</evidence>
<feature type="domain" description="PIN" evidence="8">
    <location>
        <begin position="3"/>
        <end position="126"/>
    </location>
</feature>
<protein>
    <submittedName>
        <fullName evidence="9">Toxin FitB</fullName>
    </submittedName>
</protein>
<keyword evidence="5" id="KW-0378">Hydrolase</keyword>
<name>A0A7V8JLV6_STEMA</name>
<evidence type="ECO:0000256" key="1">
    <source>
        <dbReference type="ARBA" id="ARBA00001946"/>
    </source>
</evidence>
<dbReference type="PANTHER" id="PTHR33653">
    <property type="entry name" value="RIBONUCLEASE VAPC2"/>
    <property type="match status" value="1"/>
</dbReference>
<sequence length="139" mass="15511">MFLLDTNVVSELRRLGTPKADAQFQRWADDVDLDRCFISVLTVMEIERGLMAKEAKDEAQGRALRAWFEQKVLGEFQGRILSVELSDARLCAALHLPHIRPENDTLLAATAKRAGLTVATRNSKDFSGLGVPYVNPWVA</sequence>
<dbReference type="SUPFAM" id="SSF88723">
    <property type="entry name" value="PIN domain-like"/>
    <property type="match status" value="1"/>
</dbReference>
<dbReference type="CDD" id="cd18746">
    <property type="entry name" value="PIN_VapC4-5_FitB-like"/>
    <property type="match status" value="1"/>
</dbReference>
<dbReference type="EMBL" id="WNDS01000002">
    <property type="protein sequence ID" value="KAF1015539.1"/>
    <property type="molecule type" value="Genomic_DNA"/>
</dbReference>
<comment type="similarity">
    <text evidence="7">Belongs to the PINc/VapC protein family.</text>
</comment>
<dbReference type="GO" id="GO:0046872">
    <property type="term" value="F:metal ion binding"/>
    <property type="evidence" value="ECO:0007669"/>
    <property type="project" value="UniProtKB-KW"/>
</dbReference>
<reference evidence="10" key="1">
    <citation type="journal article" date="2020" name="MBio">
        <title>Horizontal gene transfer to a defensive symbiont with a reduced genome amongst a multipartite beetle microbiome.</title>
        <authorList>
            <person name="Waterworth S.C."/>
            <person name="Florez L.V."/>
            <person name="Rees E.R."/>
            <person name="Hertweck C."/>
            <person name="Kaltenpoth M."/>
            <person name="Kwan J.C."/>
        </authorList>
    </citation>
    <scope>NUCLEOTIDE SEQUENCE [LARGE SCALE GENOMIC DNA]</scope>
</reference>